<comment type="catalytic activity">
    <reaction evidence="11">
        <text>D-glucose + ATP = D-glucose 6-phosphate + ADP + H(+)</text>
        <dbReference type="Rhea" id="RHEA:17825"/>
        <dbReference type="ChEBI" id="CHEBI:4167"/>
        <dbReference type="ChEBI" id="CHEBI:15378"/>
        <dbReference type="ChEBI" id="CHEBI:30616"/>
        <dbReference type="ChEBI" id="CHEBI:61548"/>
        <dbReference type="ChEBI" id="CHEBI:456216"/>
        <dbReference type="EC" id="2.7.1.1"/>
    </reaction>
    <physiologicalReaction direction="left-to-right" evidence="11">
        <dbReference type="Rhea" id="RHEA:17826"/>
    </physiologicalReaction>
</comment>
<dbReference type="GO" id="GO:0005524">
    <property type="term" value="F:ATP binding"/>
    <property type="evidence" value="ECO:0007669"/>
    <property type="project" value="UniProtKB-UniRule"/>
</dbReference>
<dbReference type="GO" id="GO:0005739">
    <property type="term" value="C:mitochondrion"/>
    <property type="evidence" value="ECO:0007669"/>
    <property type="project" value="TreeGrafter"/>
</dbReference>
<dbReference type="GO" id="GO:0006096">
    <property type="term" value="P:glycolytic process"/>
    <property type="evidence" value="ECO:0007669"/>
    <property type="project" value="UniProtKB-UniPathway"/>
</dbReference>
<dbReference type="GO" id="GO:0008865">
    <property type="term" value="F:fructokinase activity"/>
    <property type="evidence" value="ECO:0007669"/>
    <property type="project" value="TreeGrafter"/>
</dbReference>
<evidence type="ECO:0000313" key="16">
    <source>
        <dbReference type="EMBL" id="PIC14345.1"/>
    </source>
</evidence>
<evidence type="ECO:0000256" key="1">
    <source>
        <dbReference type="ARBA" id="ARBA00004888"/>
    </source>
</evidence>
<dbReference type="PROSITE" id="PS51748">
    <property type="entry name" value="HEXOKINASE_2"/>
    <property type="match status" value="1"/>
</dbReference>
<dbReference type="STRING" id="1611254.A0A2G5SGV2"/>
<dbReference type="GO" id="GO:0004340">
    <property type="term" value="F:glucokinase activity"/>
    <property type="evidence" value="ECO:0007669"/>
    <property type="project" value="TreeGrafter"/>
</dbReference>
<evidence type="ECO:0000256" key="11">
    <source>
        <dbReference type="ARBA" id="ARBA00048160"/>
    </source>
</evidence>
<evidence type="ECO:0000256" key="2">
    <source>
        <dbReference type="ARBA" id="ARBA00005028"/>
    </source>
</evidence>
<proteinExistence type="inferred from homology"/>
<dbReference type="SUPFAM" id="SSF53067">
    <property type="entry name" value="Actin-like ATPase domain"/>
    <property type="match status" value="2"/>
</dbReference>
<dbReference type="InterPro" id="IPR022673">
    <property type="entry name" value="Hexokinase_C"/>
</dbReference>
<feature type="domain" description="Hexokinase C-terminal" evidence="15">
    <location>
        <begin position="336"/>
        <end position="572"/>
    </location>
</feature>
<comment type="caution">
    <text evidence="16">The sequence shown here is derived from an EMBL/GenBank/DDBJ whole genome shotgun (WGS) entry which is preliminary data.</text>
</comment>
<keyword evidence="6 12" id="KW-0418">Kinase</keyword>
<evidence type="ECO:0000259" key="15">
    <source>
        <dbReference type="Pfam" id="PF03727"/>
    </source>
</evidence>
<evidence type="ECO:0000256" key="6">
    <source>
        <dbReference type="ARBA" id="ARBA00022777"/>
    </source>
</evidence>
<dbReference type="GO" id="GO:0006006">
    <property type="term" value="P:glucose metabolic process"/>
    <property type="evidence" value="ECO:0007669"/>
    <property type="project" value="TreeGrafter"/>
</dbReference>
<dbReference type="GO" id="GO:0005829">
    <property type="term" value="C:cytosol"/>
    <property type="evidence" value="ECO:0007669"/>
    <property type="project" value="TreeGrafter"/>
</dbReference>
<comment type="catalytic activity">
    <reaction evidence="9">
        <text>a D-hexose + ATP = a D-hexose 6-phosphate + ADP + H(+)</text>
        <dbReference type="Rhea" id="RHEA:22740"/>
        <dbReference type="ChEBI" id="CHEBI:4194"/>
        <dbReference type="ChEBI" id="CHEBI:15378"/>
        <dbReference type="ChEBI" id="CHEBI:30616"/>
        <dbReference type="ChEBI" id="CHEBI:229467"/>
        <dbReference type="ChEBI" id="CHEBI:456216"/>
        <dbReference type="EC" id="2.7.1.1"/>
    </reaction>
    <physiologicalReaction direction="left-to-right" evidence="9">
        <dbReference type="Rhea" id="RHEA:22741"/>
    </physiologicalReaction>
</comment>
<evidence type="ECO:0000259" key="14">
    <source>
        <dbReference type="Pfam" id="PF00349"/>
    </source>
</evidence>
<organism evidence="16 17">
    <name type="scientific">Caenorhabditis nigoni</name>
    <dbReference type="NCBI Taxonomy" id="1611254"/>
    <lineage>
        <taxon>Eukaryota</taxon>
        <taxon>Metazoa</taxon>
        <taxon>Ecdysozoa</taxon>
        <taxon>Nematoda</taxon>
        <taxon>Chromadorea</taxon>
        <taxon>Rhabditida</taxon>
        <taxon>Rhabditina</taxon>
        <taxon>Rhabditomorpha</taxon>
        <taxon>Rhabditoidea</taxon>
        <taxon>Rhabditidae</taxon>
        <taxon>Peloderinae</taxon>
        <taxon>Caenorhabditis</taxon>
    </lineage>
</organism>
<reference evidence="17" key="1">
    <citation type="submission" date="2017-10" db="EMBL/GenBank/DDBJ databases">
        <title>Rapid genome shrinkage in a self-fertile nematode reveals novel sperm competition proteins.</title>
        <authorList>
            <person name="Yin D."/>
            <person name="Schwarz E.M."/>
            <person name="Thomas C.G."/>
            <person name="Felde R.L."/>
            <person name="Korf I.F."/>
            <person name="Cutter A.D."/>
            <person name="Schartner C.M."/>
            <person name="Ralston E.J."/>
            <person name="Meyer B.J."/>
            <person name="Haag E.S."/>
        </authorList>
    </citation>
    <scope>NUCLEOTIDE SEQUENCE [LARGE SCALE GENOMIC DNA]</scope>
    <source>
        <strain evidence="17">JU1422</strain>
    </source>
</reference>
<comment type="pathway">
    <text evidence="2">Carbohydrate metabolism; hexose metabolism.</text>
</comment>
<keyword evidence="4 12" id="KW-0808">Transferase</keyword>
<comment type="catalytic activity">
    <reaction evidence="10">
        <text>D-fructose + ATP = D-fructose 6-phosphate + ADP + H(+)</text>
        <dbReference type="Rhea" id="RHEA:16125"/>
        <dbReference type="ChEBI" id="CHEBI:15378"/>
        <dbReference type="ChEBI" id="CHEBI:30616"/>
        <dbReference type="ChEBI" id="CHEBI:37721"/>
        <dbReference type="ChEBI" id="CHEBI:61527"/>
        <dbReference type="ChEBI" id="CHEBI:456216"/>
        <dbReference type="EC" id="2.7.1.1"/>
    </reaction>
    <physiologicalReaction direction="left-to-right" evidence="10">
        <dbReference type="Rhea" id="RHEA:16126"/>
    </physiologicalReaction>
</comment>
<dbReference type="GO" id="GO:0001678">
    <property type="term" value="P:intracellular glucose homeostasis"/>
    <property type="evidence" value="ECO:0007669"/>
    <property type="project" value="InterPro"/>
</dbReference>
<keyword evidence="8 12" id="KW-0324">Glycolysis</keyword>
<evidence type="ECO:0000256" key="10">
    <source>
        <dbReference type="ARBA" id="ARBA00047905"/>
    </source>
</evidence>
<accession>A0A2G5SGV2</accession>
<evidence type="ECO:0000256" key="13">
    <source>
        <dbReference type="SAM" id="Coils"/>
    </source>
</evidence>
<feature type="domain" description="Hexokinase N-terminal" evidence="14">
    <location>
        <begin position="134"/>
        <end position="328"/>
    </location>
</feature>
<evidence type="ECO:0000313" key="17">
    <source>
        <dbReference type="Proteomes" id="UP000230233"/>
    </source>
</evidence>
<dbReference type="AlphaFoldDB" id="A0A2G5SGV2"/>
<dbReference type="Pfam" id="PF03727">
    <property type="entry name" value="Hexokinase_2"/>
    <property type="match status" value="1"/>
</dbReference>
<keyword evidence="7 12" id="KW-0067">ATP-binding</keyword>
<gene>
    <name evidence="16" type="primary">Cni-hxk-2</name>
    <name evidence="16" type="ORF">B9Z55_027280</name>
</gene>
<dbReference type="Gene3D" id="3.40.367.20">
    <property type="match status" value="1"/>
</dbReference>
<keyword evidence="5 12" id="KW-0547">Nucleotide-binding</keyword>
<evidence type="ECO:0000256" key="4">
    <source>
        <dbReference type="ARBA" id="ARBA00022679"/>
    </source>
</evidence>
<dbReference type="EC" id="2.7.1.-" evidence="12"/>
<name>A0A2G5SGV2_9PELO</name>
<keyword evidence="13" id="KW-0175">Coiled coil</keyword>
<dbReference type="Gene3D" id="3.30.420.40">
    <property type="match status" value="1"/>
</dbReference>
<dbReference type="GO" id="GO:0005536">
    <property type="term" value="F:D-glucose binding"/>
    <property type="evidence" value="ECO:0007669"/>
    <property type="project" value="InterPro"/>
</dbReference>
<dbReference type="InterPro" id="IPR001312">
    <property type="entry name" value="Hexokinase"/>
</dbReference>
<evidence type="ECO:0000256" key="5">
    <source>
        <dbReference type="ARBA" id="ARBA00022741"/>
    </source>
</evidence>
<dbReference type="EMBL" id="PDUG01000008">
    <property type="protein sequence ID" value="PIC14345.1"/>
    <property type="molecule type" value="Genomic_DNA"/>
</dbReference>
<dbReference type="UniPathway" id="UPA00242"/>
<sequence>MEMGFFFFFWGKEEKEEEENKFLSSIFCKKKEKKKKTWCLRLFIVKNIDNFETPPLVVLSLQKQTIIKFFFLDFSIFSEPKNSLFKTMLGIIELGIQYRTWRSKAAKGKKSPRSAPSTPLAKMAKQLNEESISLESVMAEFKLSNTTLRRMMSHMSDNMDRGLESGLERSTIAMLPSFVPELPNGKERGKFVAMDLGGTNLRVMLMELEPGEPMRTKQFNTRMPNAAMHGTGEKLFDYIAKALCDFLIERELAEECLPVGFTFSYPCDQTGLRSATLLRWTKGVTATGCVGEDVVQLLEDAIKRDGRVKVNIVALINDTVGTMVAAAYEAGGHCDIGVIIGTGTNASYMESSKKIVHGLANATEEYNHKTMIIDTEWGGFGDNGEADYIFTRYDKIVDSKSDHPGVNSLDKLIAGMCMGELVRLVLERLCENKVLFNGIGSKMLRTRNTFPTKYISEILHDDCGVYSNTRQIMDELGIEGATFSDMLLLREVCVVVSRRSANLAAAAIACVLNRVRRPSMLVAIDGSTYKYHPFFNHWVCEKIRELLDPGLDFKIVQTGDGSGRGAALIAAIVSRVKREEEKRLRDLEIQRQKAAEAEEKRLLEIEAEKEEAEERARKISEMMRYQIERGAEESHQRFDQ</sequence>
<comment type="pathway">
    <text evidence="1">Carbohydrate degradation; glycolysis; D-glyceraldehyde 3-phosphate and glycerone phosphate from D-glucose: step 1/4.</text>
</comment>
<evidence type="ECO:0000256" key="7">
    <source>
        <dbReference type="ARBA" id="ARBA00022840"/>
    </source>
</evidence>
<keyword evidence="17" id="KW-1185">Reference proteome</keyword>
<dbReference type="PANTHER" id="PTHR19443">
    <property type="entry name" value="HEXOKINASE"/>
    <property type="match status" value="1"/>
</dbReference>
<dbReference type="PANTHER" id="PTHR19443:SF77">
    <property type="entry name" value="PHOSPHOTRANSFERASE"/>
    <property type="match status" value="1"/>
</dbReference>
<comment type="similarity">
    <text evidence="3 12">Belongs to the hexokinase family.</text>
</comment>
<dbReference type="Proteomes" id="UP000230233">
    <property type="component" value="Unassembled WGS sequence"/>
</dbReference>
<dbReference type="FunFam" id="3.30.420.40:FF:000209">
    <property type="entry name" value="Phosphotransferase"/>
    <property type="match status" value="1"/>
</dbReference>
<dbReference type="UniPathway" id="UPA00109">
    <property type="reaction ID" value="UER00180"/>
</dbReference>
<dbReference type="OrthoDB" id="419537at2759"/>
<evidence type="ECO:0000256" key="8">
    <source>
        <dbReference type="ARBA" id="ARBA00023152"/>
    </source>
</evidence>
<dbReference type="InterPro" id="IPR022672">
    <property type="entry name" value="Hexokinase_N"/>
</dbReference>
<protein>
    <recommendedName>
        <fullName evidence="12">Phosphotransferase</fullName>
        <ecNumber evidence="12">2.7.1.-</ecNumber>
    </recommendedName>
</protein>
<feature type="coiled-coil region" evidence="13">
    <location>
        <begin position="570"/>
        <end position="622"/>
    </location>
</feature>
<evidence type="ECO:0000256" key="12">
    <source>
        <dbReference type="RuleBase" id="RU362007"/>
    </source>
</evidence>
<dbReference type="FunFam" id="3.40.367.20:FF:000005">
    <property type="entry name" value="Phosphotransferase"/>
    <property type="match status" value="1"/>
</dbReference>
<dbReference type="Pfam" id="PF00349">
    <property type="entry name" value="Hexokinase_1"/>
    <property type="match status" value="1"/>
</dbReference>
<evidence type="ECO:0000256" key="3">
    <source>
        <dbReference type="ARBA" id="ARBA00009225"/>
    </source>
</evidence>
<dbReference type="InterPro" id="IPR043129">
    <property type="entry name" value="ATPase_NBD"/>
</dbReference>
<dbReference type="PRINTS" id="PR00475">
    <property type="entry name" value="HEXOKINASE"/>
</dbReference>
<evidence type="ECO:0000256" key="9">
    <source>
        <dbReference type="ARBA" id="ARBA00044613"/>
    </source>
</evidence>